<dbReference type="InterPro" id="IPR045057">
    <property type="entry name" value="Gcn5-rel_NAT"/>
</dbReference>
<dbReference type="PROSITE" id="PS51729">
    <property type="entry name" value="GNAT_YJDJ"/>
    <property type="match status" value="1"/>
</dbReference>
<organism evidence="5 6">
    <name type="scientific">Pinctada imbricata</name>
    <name type="common">Atlantic pearl-oyster</name>
    <name type="synonym">Pinctada martensii</name>
    <dbReference type="NCBI Taxonomy" id="66713"/>
    <lineage>
        <taxon>Eukaryota</taxon>
        <taxon>Metazoa</taxon>
        <taxon>Spiralia</taxon>
        <taxon>Lophotrochozoa</taxon>
        <taxon>Mollusca</taxon>
        <taxon>Bivalvia</taxon>
        <taxon>Autobranchia</taxon>
        <taxon>Pteriomorphia</taxon>
        <taxon>Pterioida</taxon>
        <taxon>Pterioidea</taxon>
        <taxon>Pteriidae</taxon>
        <taxon>Pinctada</taxon>
    </lineage>
</organism>
<reference evidence="5" key="1">
    <citation type="submission" date="2019-08" db="EMBL/GenBank/DDBJ databases">
        <title>The improved chromosome-level genome for the pearl oyster Pinctada fucata martensii using PacBio sequencing and Hi-C.</title>
        <authorList>
            <person name="Zheng Z."/>
        </authorList>
    </citation>
    <scope>NUCLEOTIDE SEQUENCE</scope>
    <source>
        <strain evidence="5">ZZ-2019</strain>
        <tissue evidence="5">Adductor muscle</tissue>
    </source>
</reference>
<proteinExistence type="inferred from homology"/>
<dbReference type="EMBL" id="VSWD01000011">
    <property type="protein sequence ID" value="KAK3087501.1"/>
    <property type="molecule type" value="Genomic_DNA"/>
</dbReference>
<dbReference type="Pfam" id="PF14542">
    <property type="entry name" value="Acetyltransf_CG"/>
    <property type="match status" value="1"/>
</dbReference>
<dbReference type="Gene3D" id="3.40.630.30">
    <property type="match status" value="1"/>
</dbReference>
<evidence type="ECO:0000313" key="5">
    <source>
        <dbReference type="EMBL" id="KAK3087501.1"/>
    </source>
</evidence>
<dbReference type="CDD" id="cd04301">
    <property type="entry name" value="NAT_SF"/>
    <property type="match status" value="1"/>
</dbReference>
<evidence type="ECO:0000256" key="2">
    <source>
        <dbReference type="ARBA" id="ARBA00020243"/>
    </source>
</evidence>
<gene>
    <name evidence="5" type="ORF">FSP39_006697</name>
</gene>
<dbReference type="PANTHER" id="PTHR31435">
    <property type="entry name" value="PROTEIN NATD1"/>
    <property type="match status" value="1"/>
</dbReference>
<evidence type="ECO:0000256" key="1">
    <source>
        <dbReference type="ARBA" id="ARBA00006233"/>
    </source>
</evidence>
<sequence length="123" mass="14530">METRSMQRRKIAEKTLSQSTLFAGHDEKKKEFYVELPYAEGKTKAVPRAILQYEWIQDKYVDLYHTGVPEEFRGKGVAKILAEAALDHFVRDDVTMRLSCTYLQYHVEKYPIPRIMEKVDKTW</sequence>
<dbReference type="InterPro" id="IPR031165">
    <property type="entry name" value="GNAT_YJDJ"/>
</dbReference>
<name>A0AA88XU06_PINIB</name>
<dbReference type="PANTHER" id="PTHR31435:SF9">
    <property type="entry name" value="PROTEIN NATD1"/>
    <property type="match status" value="1"/>
</dbReference>
<dbReference type="SUPFAM" id="SSF55729">
    <property type="entry name" value="Acyl-CoA N-acyltransferases (Nat)"/>
    <property type="match status" value="1"/>
</dbReference>
<protein>
    <recommendedName>
        <fullName evidence="2">Protein NATD1</fullName>
    </recommendedName>
    <alternativeName>
        <fullName evidence="3">N-acetyltransferase domain-containing protein 1</fullName>
    </alternativeName>
</protein>
<evidence type="ECO:0000313" key="6">
    <source>
        <dbReference type="Proteomes" id="UP001186944"/>
    </source>
</evidence>
<dbReference type="InterPro" id="IPR016181">
    <property type="entry name" value="Acyl_CoA_acyltransferase"/>
</dbReference>
<feature type="domain" description="N-acetyltransferase" evidence="4">
    <location>
        <begin position="24"/>
        <end position="120"/>
    </location>
</feature>
<evidence type="ECO:0000256" key="3">
    <source>
        <dbReference type="ARBA" id="ARBA00031876"/>
    </source>
</evidence>
<comment type="caution">
    <text evidence="5">The sequence shown here is derived from an EMBL/GenBank/DDBJ whole genome shotgun (WGS) entry which is preliminary data.</text>
</comment>
<accession>A0AA88XU06</accession>
<dbReference type="Proteomes" id="UP001186944">
    <property type="component" value="Unassembled WGS sequence"/>
</dbReference>
<dbReference type="AlphaFoldDB" id="A0AA88XU06"/>
<keyword evidence="6" id="KW-1185">Reference proteome</keyword>
<comment type="similarity">
    <text evidence="1">Belongs to the NATD1 family.</text>
</comment>
<evidence type="ECO:0000259" key="4">
    <source>
        <dbReference type="PROSITE" id="PS51729"/>
    </source>
</evidence>